<dbReference type="PANTHER" id="PTHR28088:SF9">
    <property type="entry name" value="TRANSCRIPTION FACTOR GRISEA, PUTATIVE (AFU_ORTHOLOGUE AFUA_1G13190)-RELATED"/>
    <property type="match status" value="1"/>
</dbReference>
<dbReference type="OrthoDB" id="5600085at2759"/>
<evidence type="ECO:0000259" key="9">
    <source>
        <dbReference type="PROSITE" id="PS50073"/>
    </source>
</evidence>
<keyword evidence="7" id="KW-0539">Nucleus</keyword>
<feature type="domain" description="Copper-fist" evidence="9">
    <location>
        <begin position="6"/>
        <end position="41"/>
    </location>
</feature>
<keyword evidence="2" id="KW-0479">Metal-binding</keyword>
<dbReference type="PhylomeDB" id="B8M295"/>
<keyword evidence="5" id="KW-0805">Transcription regulation</keyword>
<feature type="compositionally biased region" description="Polar residues" evidence="8">
    <location>
        <begin position="487"/>
        <end position="507"/>
    </location>
</feature>
<sequence length="531" mass="58345">MPLDEEGAKWSCEPCMRGHRSSKCQHFDRLMMKVPKAGRPLAKCPHPKGTCSCEKVYAFMVRIPKGSTCLCRPLYQVPASSATETPSVPATPRPPSLPPDPTSSISKTAAAGRVQKHTRKQSTFQNPSDNIIKALDSELMQAERKNDFGISEQPPTLDRSSAYTPVSGNSHTPSYNPSQKLPEKVAAESKPGGCCSAKIEPVTPAPEPQRSCCGDNATSREEKEQFPSISKNPSTPAWNESFYSSQNLAWNTQLPNTDFTSQNNTYTTTNLTRPYYANQPQSTQPAIPRTFQNLDAHYQLNISGPPMHQFYLNTATYPFNMSLPFVNDSNHDCSCGDSCQCLGCASHPFNETTRHHVQEMGYMMTVKEDEEKSGTSSPFAGLNSPPAMPSNIPANYNLPIPLNTQPSFTDDNTLPSTFDNTINSPTFAPNQFMQPSEYYTLEYPVGLNLCSDITGTCQCGNDCNCVGCITHSGHDGVVLDSMPPESQPMTSKPTPQQRFQDYYNQGSDIPRSMDRYSPSALSPPVVETPLV</sequence>
<dbReference type="GO" id="GO:0006879">
    <property type="term" value="P:intracellular iron ion homeostasis"/>
    <property type="evidence" value="ECO:0007669"/>
    <property type="project" value="TreeGrafter"/>
</dbReference>
<dbReference type="GeneID" id="8101087"/>
<dbReference type="HOGENOM" id="CLU_037549_0_0_1"/>
<evidence type="ECO:0000256" key="5">
    <source>
        <dbReference type="ARBA" id="ARBA00023015"/>
    </source>
</evidence>
<feature type="compositionally biased region" description="Polar residues" evidence="8">
    <location>
        <begin position="227"/>
        <end position="237"/>
    </location>
</feature>
<feature type="compositionally biased region" description="Polar residues" evidence="8">
    <location>
        <begin position="158"/>
        <end position="179"/>
    </location>
</feature>
<dbReference type="InterPro" id="IPR036395">
    <property type="entry name" value="Cu_fist_DNA-bd_dom_sf"/>
</dbReference>
<dbReference type="VEuPathDB" id="FungiDB:TSTA_087950"/>
<keyword evidence="6" id="KW-0804">Transcription</keyword>
<keyword evidence="11" id="KW-1185">Reference proteome</keyword>
<dbReference type="Pfam" id="PF00649">
    <property type="entry name" value="Copper-fist"/>
    <property type="match status" value="1"/>
</dbReference>
<dbReference type="GO" id="GO:0045944">
    <property type="term" value="P:positive regulation of transcription by RNA polymerase II"/>
    <property type="evidence" value="ECO:0007669"/>
    <property type="project" value="TreeGrafter"/>
</dbReference>
<gene>
    <name evidence="10" type="ORF">TSTA_087950</name>
</gene>
<evidence type="ECO:0000313" key="10">
    <source>
        <dbReference type="EMBL" id="EED21559.1"/>
    </source>
</evidence>
<evidence type="ECO:0000256" key="2">
    <source>
        <dbReference type="ARBA" id="ARBA00022723"/>
    </source>
</evidence>
<feature type="region of interest" description="Disordered" evidence="8">
    <location>
        <begin position="482"/>
        <end position="531"/>
    </location>
</feature>
<dbReference type="GO" id="GO:0005634">
    <property type="term" value="C:nucleus"/>
    <property type="evidence" value="ECO:0007669"/>
    <property type="project" value="UniProtKB-SubCell"/>
</dbReference>
<evidence type="ECO:0000256" key="3">
    <source>
        <dbReference type="ARBA" id="ARBA00022833"/>
    </source>
</evidence>
<evidence type="ECO:0000256" key="8">
    <source>
        <dbReference type="SAM" id="MobiDB-lite"/>
    </source>
</evidence>
<dbReference type="FunFam" id="3.90.430.10:FF:000001">
    <property type="entry name" value="Copper fist DNA-binding protein"/>
    <property type="match status" value="1"/>
</dbReference>
<keyword evidence="4" id="KW-0186">Copper</keyword>
<dbReference type="Gene3D" id="3.90.430.10">
    <property type="entry name" value="Copper fist DNA-binding domain"/>
    <property type="match status" value="1"/>
</dbReference>
<dbReference type="AlphaFoldDB" id="B8M295"/>
<evidence type="ECO:0000256" key="4">
    <source>
        <dbReference type="ARBA" id="ARBA00023008"/>
    </source>
</evidence>
<dbReference type="eggNOG" id="ENOG502SQDA">
    <property type="taxonomic scope" value="Eukaryota"/>
</dbReference>
<evidence type="ECO:0000256" key="6">
    <source>
        <dbReference type="ARBA" id="ARBA00023163"/>
    </source>
</evidence>
<dbReference type="SMART" id="SM01090">
    <property type="entry name" value="Copper-fist"/>
    <property type="match status" value="1"/>
</dbReference>
<feature type="compositionally biased region" description="Pro residues" evidence="8">
    <location>
        <begin position="89"/>
        <end position="101"/>
    </location>
</feature>
<feature type="region of interest" description="Disordered" evidence="8">
    <location>
        <begin position="202"/>
        <end position="237"/>
    </location>
</feature>
<organism evidence="10 11">
    <name type="scientific">Talaromyces stipitatus (strain ATCC 10500 / CBS 375.48 / QM 6759 / NRRL 1006)</name>
    <name type="common">Penicillium stipitatum</name>
    <dbReference type="NCBI Taxonomy" id="441959"/>
    <lineage>
        <taxon>Eukaryota</taxon>
        <taxon>Fungi</taxon>
        <taxon>Dikarya</taxon>
        <taxon>Ascomycota</taxon>
        <taxon>Pezizomycotina</taxon>
        <taxon>Eurotiomycetes</taxon>
        <taxon>Eurotiomycetidae</taxon>
        <taxon>Eurotiales</taxon>
        <taxon>Trichocomaceae</taxon>
        <taxon>Talaromyces</taxon>
        <taxon>Talaromyces sect. Talaromyces</taxon>
    </lineage>
</organism>
<dbReference type="PANTHER" id="PTHR28088">
    <property type="entry name" value="TRANSCRIPTIONAL ACTIVATOR HAA1-RELATED"/>
    <property type="match status" value="1"/>
</dbReference>
<dbReference type="PROSITE" id="PS50073">
    <property type="entry name" value="COPPER_FIST_2"/>
    <property type="match status" value="1"/>
</dbReference>
<dbReference type="SMART" id="SM00412">
    <property type="entry name" value="Cu_FIST"/>
    <property type="match status" value="1"/>
</dbReference>
<evidence type="ECO:0000256" key="7">
    <source>
        <dbReference type="ARBA" id="ARBA00023242"/>
    </source>
</evidence>
<reference evidence="11" key="1">
    <citation type="journal article" date="2015" name="Genome Announc.">
        <title>Genome sequence of the AIDS-associated pathogen Penicillium marneffei (ATCC18224) and its near taxonomic relative Talaromyces stipitatus (ATCC10500).</title>
        <authorList>
            <person name="Nierman W.C."/>
            <person name="Fedorova-Abrams N.D."/>
            <person name="Andrianopoulos A."/>
        </authorList>
    </citation>
    <scope>NUCLEOTIDE SEQUENCE [LARGE SCALE GENOMIC DNA]</scope>
    <source>
        <strain evidence="11">ATCC 10500 / CBS 375.48 / QM 6759 / NRRL 1006</strain>
    </source>
</reference>
<dbReference type="STRING" id="441959.B8M295"/>
<feature type="region of interest" description="Disordered" evidence="8">
    <location>
        <begin position="81"/>
        <end position="130"/>
    </location>
</feature>
<name>B8M295_TALSN</name>
<dbReference type="GO" id="GO:0006878">
    <property type="term" value="P:intracellular copper ion homeostasis"/>
    <property type="evidence" value="ECO:0007669"/>
    <property type="project" value="TreeGrafter"/>
</dbReference>
<accession>B8M295</accession>
<evidence type="ECO:0000313" key="11">
    <source>
        <dbReference type="Proteomes" id="UP000001745"/>
    </source>
</evidence>
<dbReference type="GO" id="GO:0005507">
    <property type="term" value="F:copper ion binding"/>
    <property type="evidence" value="ECO:0007669"/>
    <property type="project" value="InterPro"/>
</dbReference>
<comment type="subcellular location">
    <subcellularLocation>
        <location evidence="1">Nucleus</location>
    </subcellularLocation>
</comment>
<dbReference type="InParanoid" id="B8M295"/>
<proteinExistence type="predicted"/>
<dbReference type="OMA" id="AFMIRIP"/>
<dbReference type="RefSeq" id="XP_002478522.1">
    <property type="nucleotide sequence ID" value="XM_002478477.1"/>
</dbReference>
<evidence type="ECO:0000256" key="1">
    <source>
        <dbReference type="ARBA" id="ARBA00004123"/>
    </source>
</evidence>
<dbReference type="GO" id="GO:0000981">
    <property type="term" value="F:DNA-binding transcription factor activity, RNA polymerase II-specific"/>
    <property type="evidence" value="ECO:0007669"/>
    <property type="project" value="TreeGrafter"/>
</dbReference>
<protein>
    <submittedName>
        <fullName evidence="10">Copper-activated transcription factor GRISEA, putative</fullName>
    </submittedName>
</protein>
<dbReference type="InterPro" id="IPR051763">
    <property type="entry name" value="Copper_Homeo_Regul"/>
</dbReference>
<dbReference type="EMBL" id="EQ962653">
    <property type="protein sequence ID" value="EED21559.1"/>
    <property type="molecule type" value="Genomic_DNA"/>
</dbReference>
<dbReference type="InterPro" id="IPR001083">
    <property type="entry name" value="Cu_fist_DNA-bd_dom"/>
</dbReference>
<dbReference type="Proteomes" id="UP000001745">
    <property type="component" value="Unassembled WGS sequence"/>
</dbReference>
<dbReference type="SUPFAM" id="SSF57879">
    <property type="entry name" value="Zinc domain conserved in yeast copper-regulated transcription factors"/>
    <property type="match status" value="1"/>
</dbReference>
<keyword evidence="3" id="KW-0862">Zinc</keyword>
<dbReference type="GO" id="GO:0000978">
    <property type="term" value="F:RNA polymerase II cis-regulatory region sequence-specific DNA binding"/>
    <property type="evidence" value="ECO:0007669"/>
    <property type="project" value="TreeGrafter"/>
</dbReference>
<feature type="region of interest" description="Disordered" evidence="8">
    <location>
        <begin position="148"/>
        <end position="185"/>
    </location>
</feature>